<dbReference type="PANTHER" id="PTHR33303">
    <property type="entry name" value="CYTOPLASMIC PROTEIN-RELATED"/>
    <property type="match status" value="1"/>
</dbReference>
<gene>
    <name evidence="2" type="ORF">AJ81_07615</name>
</gene>
<organism evidence="2 3">
    <name type="scientific">Pseudothermotoga hypogea DSM 11164 = NBRC 106472</name>
    <dbReference type="NCBI Taxonomy" id="1123384"/>
    <lineage>
        <taxon>Bacteria</taxon>
        <taxon>Thermotogati</taxon>
        <taxon>Thermotogota</taxon>
        <taxon>Thermotogae</taxon>
        <taxon>Thermotogales</taxon>
        <taxon>Thermotogaceae</taxon>
        <taxon>Pseudothermotoga</taxon>
    </lineage>
</organism>
<dbReference type="InterPro" id="IPR036291">
    <property type="entry name" value="NAD(P)-bd_dom_sf"/>
</dbReference>
<dbReference type="EMBL" id="CP007141">
    <property type="protein sequence ID" value="AJC74070.1"/>
    <property type="molecule type" value="Genomic_DNA"/>
</dbReference>
<dbReference type="PANTHER" id="PTHR33303:SF2">
    <property type="entry name" value="COA-BINDING DOMAIN-CONTAINING PROTEIN"/>
    <property type="match status" value="1"/>
</dbReference>
<dbReference type="AlphaFoldDB" id="A0A0X1KSA2"/>
<keyword evidence="3" id="KW-1185">Reference proteome</keyword>
<dbReference type="Gene3D" id="3.40.50.720">
    <property type="entry name" value="NAD(P)-binding Rossmann-like Domain"/>
    <property type="match status" value="1"/>
</dbReference>
<sequence length="123" mass="13813">MELNGVKRIAVVGASEDRRKYGNKIVRDLLSKGFEVYPVNPRSEAIEGVRCYRDIEELPRDVDLIVFVVPPDVGIQVADKAIKLGFNRLWFQPGAGSKQIEDLVKNNGVEYSIGRCIMVETSF</sequence>
<dbReference type="STRING" id="1123384.AJ81_07615"/>
<dbReference type="PaxDb" id="1123384-AJ81_07615"/>
<reference evidence="2 3" key="1">
    <citation type="submission" date="2014-01" db="EMBL/GenBank/DDBJ databases">
        <title>Genome sequencing of Thermotog hypogea.</title>
        <authorList>
            <person name="Zhang X."/>
            <person name="Alvare G."/>
            <person name="Fristensky B."/>
            <person name="Chen L."/>
            <person name="Suen T."/>
            <person name="Chen Q."/>
            <person name="Ma K."/>
        </authorList>
    </citation>
    <scope>NUCLEOTIDE SEQUENCE [LARGE SCALE GENOMIC DNA]</scope>
    <source>
        <strain evidence="2 3">DSM 11164</strain>
    </source>
</reference>
<dbReference type="KEGG" id="phy:AJ81_07615"/>
<accession>A0A0X1KSA2</accession>
<dbReference type="SUPFAM" id="SSF51735">
    <property type="entry name" value="NAD(P)-binding Rossmann-fold domains"/>
    <property type="match status" value="1"/>
</dbReference>
<evidence type="ECO:0000313" key="2">
    <source>
        <dbReference type="EMBL" id="AJC74070.1"/>
    </source>
</evidence>
<name>A0A0X1KSA2_9THEM</name>
<dbReference type="InterPro" id="IPR003781">
    <property type="entry name" value="CoA-bd"/>
</dbReference>
<feature type="domain" description="CoA-binding" evidence="1">
    <location>
        <begin position="3"/>
        <end position="95"/>
    </location>
</feature>
<dbReference type="RefSeq" id="WP_031504206.1">
    <property type="nucleotide sequence ID" value="NC_022795.1"/>
</dbReference>
<dbReference type="PATRIC" id="fig|1123384.7.peg.1528"/>
<evidence type="ECO:0000259" key="1">
    <source>
        <dbReference type="SMART" id="SM00881"/>
    </source>
</evidence>
<dbReference type="Pfam" id="PF13380">
    <property type="entry name" value="CoA_binding_2"/>
    <property type="match status" value="1"/>
</dbReference>
<dbReference type="SMART" id="SM00881">
    <property type="entry name" value="CoA_binding"/>
    <property type="match status" value="1"/>
</dbReference>
<evidence type="ECO:0000313" key="3">
    <source>
        <dbReference type="Proteomes" id="UP000077469"/>
    </source>
</evidence>
<protein>
    <submittedName>
        <fullName evidence="2">CoA-binding protein</fullName>
    </submittedName>
</protein>
<dbReference type="Proteomes" id="UP000077469">
    <property type="component" value="Chromosome"/>
</dbReference>
<proteinExistence type="predicted"/>